<comment type="caution">
    <text evidence="2">The sequence shown here is derived from an EMBL/GenBank/DDBJ whole genome shotgun (WGS) entry which is preliminary data.</text>
</comment>
<dbReference type="SUPFAM" id="SSF53335">
    <property type="entry name" value="S-adenosyl-L-methionine-dependent methyltransferases"/>
    <property type="match status" value="1"/>
</dbReference>
<dbReference type="PANTHER" id="PTHR14614">
    <property type="entry name" value="HEPATOCELLULAR CARCINOMA-ASSOCIATED ANTIGEN"/>
    <property type="match status" value="1"/>
</dbReference>
<name>A0AAV6Y1J2_9LAMI</name>
<dbReference type="Gene3D" id="3.40.50.150">
    <property type="entry name" value="Vaccinia Virus protein VP39"/>
    <property type="match status" value="1"/>
</dbReference>
<evidence type="ECO:0000313" key="3">
    <source>
        <dbReference type="Proteomes" id="UP000826271"/>
    </source>
</evidence>
<evidence type="ECO:0000256" key="1">
    <source>
        <dbReference type="SAM" id="MobiDB-lite"/>
    </source>
</evidence>
<keyword evidence="3" id="KW-1185">Reference proteome</keyword>
<dbReference type="InterPro" id="IPR029063">
    <property type="entry name" value="SAM-dependent_MTases_sf"/>
</dbReference>
<evidence type="ECO:0000313" key="2">
    <source>
        <dbReference type="EMBL" id="KAG8385300.1"/>
    </source>
</evidence>
<organism evidence="2 3">
    <name type="scientific">Buddleja alternifolia</name>
    <dbReference type="NCBI Taxonomy" id="168488"/>
    <lineage>
        <taxon>Eukaryota</taxon>
        <taxon>Viridiplantae</taxon>
        <taxon>Streptophyta</taxon>
        <taxon>Embryophyta</taxon>
        <taxon>Tracheophyta</taxon>
        <taxon>Spermatophyta</taxon>
        <taxon>Magnoliopsida</taxon>
        <taxon>eudicotyledons</taxon>
        <taxon>Gunneridae</taxon>
        <taxon>Pentapetalae</taxon>
        <taxon>asterids</taxon>
        <taxon>lamiids</taxon>
        <taxon>Lamiales</taxon>
        <taxon>Scrophulariaceae</taxon>
        <taxon>Buddlejeae</taxon>
        <taxon>Buddleja</taxon>
    </lineage>
</organism>
<feature type="region of interest" description="Disordered" evidence="1">
    <location>
        <begin position="250"/>
        <end position="269"/>
    </location>
</feature>
<dbReference type="EMBL" id="WHWC01000003">
    <property type="protein sequence ID" value="KAG8385300.1"/>
    <property type="molecule type" value="Genomic_DNA"/>
</dbReference>
<dbReference type="Pfam" id="PF10294">
    <property type="entry name" value="Methyltransf_16"/>
    <property type="match status" value="1"/>
</dbReference>
<accession>A0AAV6Y1J2</accession>
<dbReference type="AlphaFoldDB" id="A0AAV6Y1J2"/>
<protein>
    <submittedName>
        <fullName evidence="2">Uncharacterized protein</fullName>
    </submittedName>
</protein>
<reference evidence="2" key="1">
    <citation type="submission" date="2019-10" db="EMBL/GenBank/DDBJ databases">
        <authorList>
            <person name="Zhang R."/>
            <person name="Pan Y."/>
            <person name="Wang J."/>
            <person name="Ma R."/>
            <person name="Yu S."/>
        </authorList>
    </citation>
    <scope>NUCLEOTIDE SEQUENCE</scope>
    <source>
        <strain evidence="2">LA-IB0</strain>
        <tissue evidence="2">Leaf</tissue>
    </source>
</reference>
<feature type="compositionally biased region" description="Basic and acidic residues" evidence="1">
    <location>
        <begin position="250"/>
        <end position="264"/>
    </location>
</feature>
<dbReference type="PANTHER" id="PTHR14614:SF130">
    <property type="entry name" value="PROTEIN-LYSINE N-METHYLTRANSFERASE EEF2KMT"/>
    <property type="match status" value="1"/>
</dbReference>
<proteinExistence type="predicted"/>
<sequence length="340" mass="38008">MAAEELDISVPSCLHMVSAFLAMEPPHVVISFAREFGGGSITDTVQTCIWHRCISKADLKWQGPYLKKFLKKFISEIESSGGIVLDELYEQYASYMVSLQLHWMVASFGCALEARFLFDLSLGCLCCYIGALFGRQVGSGVGLVGICLAYVKASKVILSDGDLSTLANLKANLELNHLSTENHALDNLVHHNAVHCVCLPWESASEDDLRRFVPDIILGADIIYNPSCLPYLVRVLAVLLNHKHSQAEVGADRELNNSRGRETSNGEEVVPHHPWVKGRVAYVASVIRNIDTFNYFLELAQEANLVVTDLTQNVQLSNFLPYLRSYHRDSIRIFRIHESR</sequence>
<dbReference type="InterPro" id="IPR019410">
    <property type="entry name" value="Methyltransf_16"/>
</dbReference>
<dbReference type="Proteomes" id="UP000826271">
    <property type="component" value="Unassembled WGS sequence"/>
</dbReference>
<gene>
    <name evidence="2" type="ORF">BUALT_Bualt03G0027600</name>
</gene>